<keyword evidence="2" id="KW-1185">Reference proteome</keyword>
<proteinExistence type="predicted"/>
<evidence type="ECO:0000313" key="2">
    <source>
        <dbReference type="Proteomes" id="UP001596989"/>
    </source>
</evidence>
<protein>
    <submittedName>
        <fullName evidence="1">Uncharacterized protein</fullName>
    </submittedName>
</protein>
<gene>
    <name evidence="1" type="ORF">ACFQ2I_07570</name>
</gene>
<dbReference type="EMBL" id="JBHTJZ010000008">
    <property type="protein sequence ID" value="MFD0959245.1"/>
    <property type="molecule type" value="Genomic_DNA"/>
</dbReference>
<dbReference type="RefSeq" id="WP_377563300.1">
    <property type="nucleotide sequence ID" value="NZ_JBHTJZ010000008.1"/>
</dbReference>
<dbReference type="Proteomes" id="UP001596989">
    <property type="component" value="Unassembled WGS sequence"/>
</dbReference>
<reference evidence="2" key="1">
    <citation type="journal article" date="2019" name="Int. J. Syst. Evol. Microbiol.">
        <title>The Global Catalogue of Microorganisms (GCM) 10K type strain sequencing project: providing services to taxonomists for standard genome sequencing and annotation.</title>
        <authorList>
            <consortium name="The Broad Institute Genomics Platform"/>
            <consortium name="The Broad Institute Genome Sequencing Center for Infectious Disease"/>
            <person name="Wu L."/>
            <person name="Ma J."/>
        </authorList>
    </citation>
    <scope>NUCLEOTIDE SEQUENCE [LARGE SCALE GENOMIC DNA]</scope>
    <source>
        <strain evidence="2">CCUG 59129</strain>
    </source>
</reference>
<organism evidence="1 2">
    <name type="scientific">Paenibacillus chungangensis</name>
    <dbReference type="NCBI Taxonomy" id="696535"/>
    <lineage>
        <taxon>Bacteria</taxon>
        <taxon>Bacillati</taxon>
        <taxon>Bacillota</taxon>
        <taxon>Bacilli</taxon>
        <taxon>Bacillales</taxon>
        <taxon>Paenibacillaceae</taxon>
        <taxon>Paenibacillus</taxon>
    </lineage>
</organism>
<comment type="caution">
    <text evidence="1">The sequence shown here is derived from an EMBL/GenBank/DDBJ whole genome shotgun (WGS) entry which is preliminary data.</text>
</comment>
<name>A0ABW3HP15_9BACL</name>
<sequence>MLMPASASSFGISRVKWRPFIRQRIIVRKVFRSILFSFPDGPCDRIILSM</sequence>
<accession>A0ABW3HP15</accession>
<evidence type="ECO:0000313" key="1">
    <source>
        <dbReference type="EMBL" id="MFD0959245.1"/>
    </source>
</evidence>